<dbReference type="Proteomes" id="UP001054252">
    <property type="component" value="Unassembled WGS sequence"/>
</dbReference>
<reference evidence="2 3" key="1">
    <citation type="journal article" date="2021" name="Commun. Biol.">
        <title>The genome of Shorea leprosula (Dipterocarpaceae) highlights the ecological relevance of drought in aseasonal tropical rainforests.</title>
        <authorList>
            <person name="Ng K.K.S."/>
            <person name="Kobayashi M.J."/>
            <person name="Fawcett J.A."/>
            <person name="Hatakeyama M."/>
            <person name="Paape T."/>
            <person name="Ng C.H."/>
            <person name="Ang C.C."/>
            <person name="Tnah L.H."/>
            <person name="Lee C.T."/>
            <person name="Nishiyama T."/>
            <person name="Sese J."/>
            <person name="O'Brien M.J."/>
            <person name="Copetti D."/>
            <person name="Mohd Noor M.I."/>
            <person name="Ong R.C."/>
            <person name="Putra M."/>
            <person name="Sireger I.Z."/>
            <person name="Indrioko S."/>
            <person name="Kosugi Y."/>
            <person name="Izuno A."/>
            <person name="Isagi Y."/>
            <person name="Lee S.L."/>
            <person name="Shimizu K.K."/>
        </authorList>
    </citation>
    <scope>NUCLEOTIDE SEQUENCE [LARGE SCALE GENOMIC DNA]</scope>
    <source>
        <strain evidence="2">214</strain>
    </source>
</reference>
<keyword evidence="1" id="KW-0812">Transmembrane</keyword>
<organism evidence="2 3">
    <name type="scientific">Rubroshorea leprosula</name>
    <dbReference type="NCBI Taxonomy" id="152421"/>
    <lineage>
        <taxon>Eukaryota</taxon>
        <taxon>Viridiplantae</taxon>
        <taxon>Streptophyta</taxon>
        <taxon>Embryophyta</taxon>
        <taxon>Tracheophyta</taxon>
        <taxon>Spermatophyta</taxon>
        <taxon>Magnoliopsida</taxon>
        <taxon>eudicotyledons</taxon>
        <taxon>Gunneridae</taxon>
        <taxon>Pentapetalae</taxon>
        <taxon>rosids</taxon>
        <taxon>malvids</taxon>
        <taxon>Malvales</taxon>
        <taxon>Dipterocarpaceae</taxon>
        <taxon>Rubroshorea</taxon>
    </lineage>
</organism>
<protein>
    <submittedName>
        <fullName evidence="2">Uncharacterized protein</fullName>
    </submittedName>
</protein>
<comment type="caution">
    <text evidence="2">The sequence shown here is derived from an EMBL/GenBank/DDBJ whole genome shotgun (WGS) entry which is preliminary data.</text>
</comment>
<keyword evidence="1" id="KW-1133">Transmembrane helix</keyword>
<gene>
    <name evidence="2" type="ORF">SLEP1_g12888</name>
</gene>
<feature type="transmembrane region" description="Helical" evidence="1">
    <location>
        <begin position="232"/>
        <end position="253"/>
    </location>
</feature>
<feature type="transmembrane region" description="Helical" evidence="1">
    <location>
        <begin position="121"/>
        <end position="141"/>
    </location>
</feature>
<name>A0AAV5IK10_9ROSI</name>
<dbReference type="EMBL" id="BPVZ01000015">
    <property type="protein sequence ID" value="GKV00146.1"/>
    <property type="molecule type" value="Genomic_DNA"/>
</dbReference>
<keyword evidence="3" id="KW-1185">Reference proteome</keyword>
<keyword evidence="1" id="KW-0472">Membrane</keyword>
<sequence length="415" mass="47496">MVLLSNAGVPTYVPNRKRKSRLIVGLKWDAETGAPLATLFAQVALFTASLCLKKTRLCSEYDHSGIKTAILYHICAVLLCYANRWNRLEFFRRSRGIKVNSVANLICLILGILLEKFYEKSLASLCFFLIMEILFLILVVIIQPKTDLGFFGFLVGATVSVAYNFFQLKLGTWIVVAICSLLVACKFCLDKNWLDLGELERPELESYRDYLLPIDLTERIASRLSNLTPAPVIETIDALIVAGFYFFWASAFFSTNCLNSEYCTSCSAMEKLKCGAIYVLWMSPAHIHRLYSLFQVEFWLLWLWPTASANAKAVVQAMAQVENIQNQIKRLEEARRPKNASVVAEAMGKARIGLKRNHDILTLYRHEWEQELPEWVRKKIEKKFLFAVNIEYECKLSVPFSFFKPSYSELLVLNL</sequence>
<evidence type="ECO:0000256" key="1">
    <source>
        <dbReference type="SAM" id="Phobius"/>
    </source>
</evidence>
<feature type="transmembrane region" description="Helical" evidence="1">
    <location>
        <begin position="97"/>
        <end position="115"/>
    </location>
</feature>
<feature type="transmembrane region" description="Helical" evidence="1">
    <location>
        <begin position="172"/>
        <end position="189"/>
    </location>
</feature>
<accession>A0AAV5IK10</accession>
<evidence type="ECO:0000313" key="3">
    <source>
        <dbReference type="Proteomes" id="UP001054252"/>
    </source>
</evidence>
<dbReference type="AlphaFoldDB" id="A0AAV5IK10"/>
<proteinExistence type="predicted"/>
<evidence type="ECO:0000313" key="2">
    <source>
        <dbReference type="EMBL" id="GKV00146.1"/>
    </source>
</evidence>